<reference evidence="2 3" key="1">
    <citation type="submission" date="2015-12" db="EMBL/GenBank/DDBJ databases">
        <title>Dictyostelia acquired genes for synthesis and detection of signals that induce cell-type specialization by lateral gene transfer from prokaryotes.</title>
        <authorList>
            <person name="Gloeckner G."/>
            <person name="Schaap P."/>
        </authorList>
    </citation>
    <scope>NUCLEOTIDE SEQUENCE [LARGE SCALE GENOMIC DNA]</scope>
    <source>
        <strain evidence="2 3">TK</strain>
    </source>
</reference>
<feature type="transmembrane region" description="Helical" evidence="1">
    <location>
        <begin position="126"/>
        <end position="145"/>
    </location>
</feature>
<evidence type="ECO:0000313" key="2">
    <source>
        <dbReference type="EMBL" id="KYQ90132.1"/>
    </source>
</evidence>
<dbReference type="SUPFAM" id="SSF161084">
    <property type="entry name" value="MAPEG domain-like"/>
    <property type="match status" value="1"/>
</dbReference>
<dbReference type="EMBL" id="LODT01000037">
    <property type="protein sequence ID" value="KYQ90132.1"/>
    <property type="molecule type" value="Genomic_DNA"/>
</dbReference>
<dbReference type="InterPro" id="IPR023352">
    <property type="entry name" value="MAPEG-like_dom_sf"/>
</dbReference>
<name>A0A151Z852_TIELA</name>
<comment type="caution">
    <text evidence="2">The sequence shown here is derived from an EMBL/GenBank/DDBJ whole genome shotgun (WGS) entry which is preliminary data.</text>
</comment>
<dbReference type="InParanoid" id="A0A151Z852"/>
<evidence type="ECO:0000313" key="3">
    <source>
        <dbReference type="Proteomes" id="UP000076078"/>
    </source>
</evidence>
<proteinExistence type="predicted"/>
<keyword evidence="3" id="KW-1185">Reference proteome</keyword>
<dbReference type="FunCoup" id="A0A151Z852">
    <property type="interactions" value="19"/>
</dbReference>
<accession>A0A151Z852</accession>
<gene>
    <name evidence="2" type="ORF">DLAC_08720</name>
</gene>
<keyword evidence="1" id="KW-1133">Transmembrane helix</keyword>
<dbReference type="AlphaFoldDB" id="A0A151Z852"/>
<keyword evidence="1" id="KW-0812">Transmembrane</keyword>
<feature type="transmembrane region" description="Helical" evidence="1">
    <location>
        <begin position="14"/>
        <end position="33"/>
    </location>
</feature>
<dbReference type="OrthoDB" id="410651at2759"/>
<organism evidence="2 3">
    <name type="scientific">Tieghemostelium lacteum</name>
    <name type="common">Slime mold</name>
    <name type="synonym">Dictyostelium lacteum</name>
    <dbReference type="NCBI Taxonomy" id="361077"/>
    <lineage>
        <taxon>Eukaryota</taxon>
        <taxon>Amoebozoa</taxon>
        <taxon>Evosea</taxon>
        <taxon>Eumycetozoa</taxon>
        <taxon>Dictyostelia</taxon>
        <taxon>Dictyosteliales</taxon>
        <taxon>Raperosteliaceae</taxon>
        <taxon>Tieghemostelium</taxon>
    </lineage>
</organism>
<protein>
    <submittedName>
        <fullName evidence="2">Putative MAPEG family protein</fullName>
    </submittedName>
</protein>
<keyword evidence="1" id="KW-0472">Membrane</keyword>
<dbReference type="OMA" id="CCKKEKE"/>
<dbReference type="Gene3D" id="1.20.120.550">
    <property type="entry name" value="Membrane associated eicosanoid/glutathione metabolism-like domain"/>
    <property type="match status" value="1"/>
</dbReference>
<evidence type="ECO:0000256" key="1">
    <source>
        <dbReference type="SAM" id="Phobius"/>
    </source>
</evidence>
<dbReference type="Proteomes" id="UP000076078">
    <property type="component" value="Unassembled WGS sequence"/>
</dbReference>
<sequence>MTKLNFNWVFPDSFVFPALVASSGMALSIFYGYKLCTVREKLSIKAPHLSDEPEFKKAAHDYHSTHDSLPIVIPSVFMFSHLISPNWSLIIGSSWVLSRLCYCCNFCCKKENENEVVKNCHYMLNYVSQMALVGGSMFGLAVSLANRYKLLHSK</sequence>